<evidence type="ECO:0000313" key="1">
    <source>
        <dbReference type="EMBL" id="MBB5056501.1"/>
    </source>
</evidence>
<name>A0A7W7ZBU4_9BACT</name>
<proteinExistence type="predicted"/>
<sequence>MLRLMTARAADASSRLAGLKVKAVFLAALGLTLATAAYAPAYAQNGKIGPAAQAAYDNKYEVYGGINYMNFQAGQNLPKRMNFAGAEMMGTYWLNSRLGVAGDYRFEGGTTPVLPSPASFRPSRQLVLMNVGMAGVQYRGPKNHYAAIDYHALVGVAHGQFNGPTNFDVGLYTDRTKPIGAFGGSLDYNRSRNLALRLQPDLIVEHFGSEYREFFAISAGVIYRFGKQ</sequence>
<keyword evidence="2" id="KW-1185">Reference proteome</keyword>
<dbReference type="Proteomes" id="UP000540989">
    <property type="component" value="Unassembled WGS sequence"/>
</dbReference>
<reference evidence="1 2" key="1">
    <citation type="submission" date="2020-08" db="EMBL/GenBank/DDBJ databases">
        <title>Genomic Encyclopedia of Type Strains, Phase IV (KMG-V): Genome sequencing to study the core and pangenomes of soil and plant-associated prokaryotes.</title>
        <authorList>
            <person name="Whitman W."/>
        </authorList>
    </citation>
    <scope>NUCLEOTIDE SEQUENCE [LARGE SCALE GENOMIC DNA]</scope>
    <source>
        <strain evidence="1 2">M8UP14</strain>
    </source>
</reference>
<gene>
    <name evidence="1" type="ORF">HDF16_001186</name>
</gene>
<dbReference type="AlphaFoldDB" id="A0A7W7ZBU4"/>
<evidence type="ECO:0000313" key="2">
    <source>
        <dbReference type="Proteomes" id="UP000540989"/>
    </source>
</evidence>
<organism evidence="1 2">
    <name type="scientific">Granulicella aggregans</name>
    <dbReference type="NCBI Taxonomy" id="474949"/>
    <lineage>
        <taxon>Bacteria</taxon>
        <taxon>Pseudomonadati</taxon>
        <taxon>Acidobacteriota</taxon>
        <taxon>Terriglobia</taxon>
        <taxon>Terriglobales</taxon>
        <taxon>Acidobacteriaceae</taxon>
        <taxon>Granulicella</taxon>
    </lineage>
</organism>
<comment type="caution">
    <text evidence="1">The sequence shown here is derived from an EMBL/GenBank/DDBJ whole genome shotgun (WGS) entry which is preliminary data.</text>
</comment>
<dbReference type="SUPFAM" id="SSF56925">
    <property type="entry name" value="OMPA-like"/>
    <property type="match status" value="1"/>
</dbReference>
<protein>
    <submittedName>
        <fullName evidence="1">Opacity protein-like surface antigen</fullName>
    </submittedName>
</protein>
<dbReference type="InterPro" id="IPR011250">
    <property type="entry name" value="OMP/PagP_B-barrel"/>
</dbReference>
<dbReference type="RefSeq" id="WP_246408778.1">
    <property type="nucleotide sequence ID" value="NZ_JACHIP010000002.1"/>
</dbReference>
<accession>A0A7W7ZBU4</accession>
<dbReference type="EMBL" id="JACHIP010000002">
    <property type="protein sequence ID" value="MBB5056501.1"/>
    <property type="molecule type" value="Genomic_DNA"/>
</dbReference>